<feature type="compositionally biased region" description="Basic residues" evidence="1">
    <location>
        <begin position="282"/>
        <end position="294"/>
    </location>
</feature>
<evidence type="ECO:0000313" key="3">
    <source>
        <dbReference type="EMBL" id="CAD9500440.1"/>
    </source>
</evidence>
<reference evidence="3" key="1">
    <citation type="submission" date="2021-01" db="EMBL/GenBank/DDBJ databases">
        <authorList>
            <person name="Corre E."/>
            <person name="Pelletier E."/>
            <person name="Niang G."/>
            <person name="Scheremetjew M."/>
            <person name="Finn R."/>
            <person name="Kale V."/>
            <person name="Holt S."/>
            <person name="Cochrane G."/>
            <person name="Meng A."/>
            <person name="Brown T."/>
            <person name="Cohen L."/>
        </authorList>
    </citation>
    <scope>NUCLEOTIDE SEQUENCE</scope>
    <source>
        <strain evidence="3">CCMP1381</strain>
    </source>
</reference>
<sequence length="307" mass="33833">MVFTSADAYNGCTGFRPGDCGLSSSPNDVMDIFGLNDKHEDSGLHDKCDNDGRGQTNDKQRKASMKPYLNCDDLSLWHMDSTAGNLQGPTISQLRASDLSEEDVPAELTRSTSRGLGNKEEIQCKELKAQIAVSSDPEVWPSLPTGTKAATISDDQFRRCRRDIAEDEDWEMLACFKISADHEDEIEEWEMVVPQPVKQPTSSYLEAAQAVATWPLESRAARGSGESPTTHPASGGGRQEKAAQDRRSRKGLSNAKSARQQQGEVIAPENVAVGEADFQYSKRSKKNRQKKRNLAKKEVALNQDVMI</sequence>
<gene>
    <name evidence="2" type="ORF">DSPE1174_LOCUS33759</name>
    <name evidence="3" type="ORF">DSPE1174_LOCUS33760</name>
</gene>
<feature type="compositionally biased region" description="Polar residues" evidence="1">
    <location>
        <begin position="254"/>
        <end position="263"/>
    </location>
</feature>
<feature type="region of interest" description="Disordered" evidence="1">
    <location>
        <begin position="42"/>
        <end position="64"/>
    </location>
</feature>
<name>A0A6U3ZWZ1_9STRA</name>
<evidence type="ECO:0000256" key="1">
    <source>
        <dbReference type="SAM" id="MobiDB-lite"/>
    </source>
</evidence>
<accession>A0A6U3ZWZ1</accession>
<dbReference type="EMBL" id="HBGS01064634">
    <property type="protein sequence ID" value="CAD9500436.1"/>
    <property type="molecule type" value="Transcribed_RNA"/>
</dbReference>
<dbReference type="EMBL" id="HBGS01064636">
    <property type="protein sequence ID" value="CAD9500440.1"/>
    <property type="molecule type" value="Transcribed_RNA"/>
</dbReference>
<dbReference type="AlphaFoldDB" id="A0A6U3ZWZ1"/>
<feature type="compositionally biased region" description="Basic and acidic residues" evidence="1">
    <location>
        <begin position="42"/>
        <end position="61"/>
    </location>
</feature>
<proteinExistence type="predicted"/>
<evidence type="ECO:0000313" key="2">
    <source>
        <dbReference type="EMBL" id="CAD9500436.1"/>
    </source>
</evidence>
<protein>
    <submittedName>
        <fullName evidence="3">Uncharacterized protein</fullName>
    </submittedName>
</protein>
<organism evidence="3">
    <name type="scientific">Octactis speculum</name>
    <dbReference type="NCBI Taxonomy" id="3111310"/>
    <lineage>
        <taxon>Eukaryota</taxon>
        <taxon>Sar</taxon>
        <taxon>Stramenopiles</taxon>
        <taxon>Ochrophyta</taxon>
        <taxon>Dictyochophyceae</taxon>
        <taxon>Dictyochales</taxon>
        <taxon>Dictyochaceae</taxon>
        <taxon>Octactis</taxon>
    </lineage>
</organism>
<feature type="region of interest" description="Disordered" evidence="1">
    <location>
        <begin position="219"/>
        <end position="307"/>
    </location>
</feature>